<dbReference type="EC" id="2.4.-.-" evidence="3"/>
<feature type="compositionally biased region" description="Polar residues" evidence="1">
    <location>
        <begin position="144"/>
        <end position="157"/>
    </location>
</feature>
<dbReference type="Pfam" id="PF00535">
    <property type="entry name" value="Glycos_transf_2"/>
    <property type="match status" value="1"/>
</dbReference>
<sequence length="165" mass="18313">MTSEPKIAVLMATFNGAPFLEEQLHSIASQEITGVDVWASDDGSTDNTLEILQCWGARWNKGVFRIKLGPKEGYVENFRRLIITASVGDAYVAFSDQDDIWDFDKLSHAVWQLGAVGPRAPAMYCGRTRLVTKDGYERGMSPCSLDNQGSGTQSSKVWQEETRLC</sequence>
<organism evidence="3 4">
    <name type="scientific">Nitratireductor thuwali</name>
    <dbReference type="NCBI Taxonomy" id="2267699"/>
    <lineage>
        <taxon>Bacteria</taxon>
        <taxon>Pseudomonadati</taxon>
        <taxon>Pseudomonadota</taxon>
        <taxon>Alphaproteobacteria</taxon>
        <taxon>Hyphomicrobiales</taxon>
        <taxon>Phyllobacteriaceae</taxon>
        <taxon>Nitratireductor</taxon>
    </lineage>
</organism>
<keyword evidence="3" id="KW-0328">Glycosyltransferase</keyword>
<keyword evidence="4" id="KW-1185">Reference proteome</keyword>
<dbReference type="EMBL" id="CP030941">
    <property type="protein sequence ID" value="UUP18248.1"/>
    <property type="molecule type" value="Genomic_DNA"/>
</dbReference>
<evidence type="ECO:0000256" key="1">
    <source>
        <dbReference type="SAM" id="MobiDB-lite"/>
    </source>
</evidence>
<keyword evidence="3" id="KW-0808">Transferase</keyword>
<feature type="domain" description="Glycosyltransferase 2-like" evidence="2">
    <location>
        <begin position="9"/>
        <end position="110"/>
    </location>
</feature>
<dbReference type="Proteomes" id="UP001342418">
    <property type="component" value="Chromosome"/>
</dbReference>
<name>A0ABY5MJS6_9HYPH</name>
<feature type="region of interest" description="Disordered" evidence="1">
    <location>
        <begin position="142"/>
        <end position="165"/>
    </location>
</feature>
<protein>
    <submittedName>
        <fullName evidence="3">Glycosyltransferase EpsE</fullName>
        <ecNumber evidence="3">2.4.-.-</ecNumber>
    </submittedName>
</protein>
<dbReference type="RefSeq" id="WP_338530500.1">
    <property type="nucleotide sequence ID" value="NZ_CP030941.1"/>
</dbReference>
<proteinExistence type="predicted"/>
<evidence type="ECO:0000313" key="3">
    <source>
        <dbReference type="EMBL" id="UUP18248.1"/>
    </source>
</evidence>
<evidence type="ECO:0000259" key="2">
    <source>
        <dbReference type="Pfam" id="PF00535"/>
    </source>
</evidence>
<dbReference type="PANTHER" id="PTHR22916:SF3">
    <property type="entry name" value="UDP-GLCNAC:BETAGAL BETA-1,3-N-ACETYLGLUCOSAMINYLTRANSFERASE-LIKE PROTEIN 1"/>
    <property type="match status" value="1"/>
</dbReference>
<dbReference type="InterPro" id="IPR001173">
    <property type="entry name" value="Glyco_trans_2-like"/>
</dbReference>
<dbReference type="Gene3D" id="3.90.550.10">
    <property type="entry name" value="Spore Coat Polysaccharide Biosynthesis Protein SpsA, Chain A"/>
    <property type="match status" value="1"/>
</dbReference>
<dbReference type="SUPFAM" id="SSF53448">
    <property type="entry name" value="Nucleotide-diphospho-sugar transferases"/>
    <property type="match status" value="1"/>
</dbReference>
<evidence type="ECO:0000313" key="4">
    <source>
        <dbReference type="Proteomes" id="UP001342418"/>
    </source>
</evidence>
<dbReference type="PANTHER" id="PTHR22916">
    <property type="entry name" value="GLYCOSYLTRANSFERASE"/>
    <property type="match status" value="1"/>
</dbReference>
<dbReference type="GO" id="GO:0016757">
    <property type="term" value="F:glycosyltransferase activity"/>
    <property type="evidence" value="ECO:0007669"/>
    <property type="project" value="UniProtKB-KW"/>
</dbReference>
<dbReference type="InterPro" id="IPR029044">
    <property type="entry name" value="Nucleotide-diphossugar_trans"/>
</dbReference>
<accession>A0ABY5MJS6</accession>
<gene>
    <name evidence="3" type="primary">epsE</name>
    <name evidence="3" type="ORF">NTH_02728</name>
</gene>
<reference evidence="3 4" key="1">
    <citation type="submission" date="2018-07" db="EMBL/GenBank/DDBJ databases">
        <title>Genome sequence of Nitratireductor thuwali#1536.</title>
        <authorList>
            <person name="Michoud G."/>
            <person name="Merlino G."/>
            <person name="Sefrji F.O."/>
            <person name="Daffonchio D."/>
        </authorList>
    </citation>
    <scope>NUCLEOTIDE SEQUENCE [LARGE SCALE GENOMIC DNA]</scope>
    <source>
        <strain evidence="4">Nit1536</strain>
    </source>
</reference>